<dbReference type="AlphaFoldDB" id="A0A8E0NC13"/>
<dbReference type="PROSITE" id="PS50943">
    <property type="entry name" value="HTH_CROC1"/>
    <property type="match status" value="1"/>
</dbReference>
<dbReference type="Pfam" id="PF01381">
    <property type="entry name" value="HTH_3"/>
    <property type="match status" value="1"/>
</dbReference>
<dbReference type="Proteomes" id="UP000016569">
    <property type="component" value="Unassembled WGS sequence"/>
</dbReference>
<dbReference type="CDD" id="cd00093">
    <property type="entry name" value="HTH_XRE"/>
    <property type="match status" value="1"/>
</dbReference>
<feature type="domain" description="HTH cro/C1-type" evidence="1">
    <location>
        <begin position="23"/>
        <end position="77"/>
    </location>
</feature>
<organism evidence="2 3">
    <name type="scientific">Brevundimonas abyssalis TAR-001</name>
    <dbReference type="NCBI Taxonomy" id="1391729"/>
    <lineage>
        <taxon>Bacteria</taxon>
        <taxon>Pseudomonadati</taxon>
        <taxon>Pseudomonadota</taxon>
        <taxon>Alphaproteobacteria</taxon>
        <taxon>Caulobacterales</taxon>
        <taxon>Caulobacteraceae</taxon>
        <taxon>Brevundimonas</taxon>
    </lineage>
</organism>
<protein>
    <submittedName>
        <fullName evidence="2">Transcriptional regulator, Cro/CI family</fullName>
    </submittedName>
</protein>
<dbReference type="SMART" id="SM00530">
    <property type="entry name" value="HTH_XRE"/>
    <property type="match status" value="1"/>
</dbReference>
<sequence length="126" mass="13656">MPRRSPHPSPEADLLDRDLGAAIRRFRTDLGLSQHALAARLSLSGQQLQKYESGANRVSASTLYRITRELDQPVTAFFPAPGGPDGLEALLGTPEGRALSRGFSRIHDMAQRRALGVIVEGLARNA</sequence>
<dbReference type="Gene3D" id="1.10.260.40">
    <property type="entry name" value="lambda repressor-like DNA-binding domains"/>
    <property type="match status" value="1"/>
</dbReference>
<dbReference type="InterPro" id="IPR010982">
    <property type="entry name" value="Lambda_DNA-bd_dom_sf"/>
</dbReference>
<evidence type="ECO:0000313" key="3">
    <source>
        <dbReference type="Proteomes" id="UP000016569"/>
    </source>
</evidence>
<dbReference type="EMBL" id="BATC01000032">
    <property type="protein sequence ID" value="GAD59592.1"/>
    <property type="molecule type" value="Genomic_DNA"/>
</dbReference>
<dbReference type="GO" id="GO:0003677">
    <property type="term" value="F:DNA binding"/>
    <property type="evidence" value="ECO:0007669"/>
    <property type="project" value="InterPro"/>
</dbReference>
<gene>
    <name evidence="2" type="ORF">MBEBAB_1842</name>
</gene>
<keyword evidence="3" id="KW-1185">Reference proteome</keyword>
<evidence type="ECO:0000259" key="1">
    <source>
        <dbReference type="PROSITE" id="PS50943"/>
    </source>
</evidence>
<comment type="caution">
    <text evidence="2">The sequence shown here is derived from an EMBL/GenBank/DDBJ whole genome shotgun (WGS) entry which is preliminary data.</text>
</comment>
<accession>A0A8E0NC13</accession>
<name>A0A8E0NC13_9CAUL</name>
<dbReference type="RefSeq" id="WP_021697686.1">
    <property type="nucleotide sequence ID" value="NZ_BATC01000032.1"/>
</dbReference>
<reference evidence="3" key="1">
    <citation type="journal article" date="2013" name="Genome Announc.">
        <title>Draft Genome Sequence of the Dimorphic Prosthecate Bacterium Brevundimonas abyssalis TAR-001T.</title>
        <authorList>
            <person name="Tsubouchi T."/>
            <person name="Nishi S."/>
            <person name="Usui K."/>
            <person name="Shimane Y."/>
            <person name="Takaki Y."/>
            <person name="Maruyama T."/>
            <person name="Hatada Y."/>
        </authorList>
    </citation>
    <scope>NUCLEOTIDE SEQUENCE [LARGE SCALE GENOMIC DNA]</scope>
    <source>
        <strain evidence="3">TAR-001</strain>
    </source>
</reference>
<evidence type="ECO:0000313" key="2">
    <source>
        <dbReference type="EMBL" id="GAD59592.1"/>
    </source>
</evidence>
<proteinExistence type="predicted"/>
<dbReference type="SUPFAM" id="SSF47413">
    <property type="entry name" value="lambda repressor-like DNA-binding domains"/>
    <property type="match status" value="1"/>
</dbReference>
<dbReference type="InterPro" id="IPR001387">
    <property type="entry name" value="Cro/C1-type_HTH"/>
</dbReference>